<keyword evidence="5" id="KW-1185">Reference proteome</keyword>
<evidence type="ECO:0000256" key="1">
    <source>
        <dbReference type="ARBA" id="ARBA00022801"/>
    </source>
</evidence>
<organism evidence="4 5">
    <name type="scientific">Coprinellus micaceus</name>
    <name type="common">Glistening ink-cap mushroom</name>
    <name type="synonym">Coprinus micaceus</name>
    <dbReference type="NCBI Taxonomy" id="71717"/>
    <lineage>
        <taxon>Eukaryota</taxon>
        <taxon>Fungi</taxon>
        <taxon>Dikarya</taxon>
        <taxon>Basidiomycota</taxon>
        <taxon>Agaricomycotina</taxon>
        <taxon>Agaricomycetes</taxon>
        <taxon>Agaricomycetidae</taxon>
        <taxon>Agaricales</taxon>
        <taxon>Agaricineae</taxon>
        <taxon>Psathyrellaceae</taxon>
        <taxon>Coprinellus</taxon>
    </lineage>
</organism>
<feature type="compositionally biased region" description="Polar residues" evidence="2">
    <location>
        <begin position="275"/>
        <end position="287"/>
    </location>
</feature>
<dbReference type="InterPro" id="IPR029058">
    <property type="entry name" value="AB_hydrolase_fold"/>
</dbReference>
<feature type="region of interest" description="Disordered" evidence="2">
    <location>
        <begin position="267"/>
        <end position="287"/>
    </location>
</feature>
<protein>
    <submittedName>
        <fullName evidence="4">Alpha/beta-hydrolase</fullName>
    </submittedName>
</protein>
<name>A0A4Y7TAQ8_COPMI</name>
<dbReference type="OrthoDB" id="6495301at2759"/>
<dbReference type="Proteomes" id="UP000298030">
    <property type="component" value="Unassembled WGS sequence"/>
</dbReference>
<reference evidence="4 5" key="1">
    <citation type="journal article" date="2019" name="Nat. Ecol. Evol.">
        <title>Megaphylogeny resolves global patterns of mushroom evolution.</title>
        <authorList>
            <person name="Varga T."/>
            <person name="Krizsan K."/>
            <person name="Foldi C."/>
            <person name="Dima B."/>
            <person name="Sanchez-Garcia M."/>
            <person name="Sanchez-Ramirez S."/>
            <person name="Szollosi G.J."/>
            <person name="Szarkandi J.G."/>
            <person name="Papp V."/>
            <person name="Albert L."/>
            <person name="Andreopoulos W."/>
            <person name="Angelini C."/>
            <person name="Antonin V."/>
            <person name="Barry K.W."/>
            <person name="Bougher N.L."/>
            <person name="Buchanan P."/>
            <person name="Buyck B."/>
            <person name="Bense V."/>
            <person name="Catcheside P."/>
            <person name="Chovatia M."/>
            <person name="Cooper J."/>
            <person name="Damon W."/>
            <person name="Desjardin D."/>
            <person name="Finy P."/>
            <person name="Geml J."/>
            <person name="Haridas S."/>
            <person name="Hughes K."/>
            <person name="Justo A."/>
            <person name="Karasinski D."/>
            <person name="Kautmanova I."/>
            <person name="Kiss B."/>
            <person name="Kocsube S."/>
            <person name="Kotiranta H."/>
            <person name="LaButti K.M."/>
            <person name="Lechner B.E."/>
            <person name="Liimatainen K."/>
            <person name="Lipzen A."/>
            <person name="Lukacs Z."/>
            <person name="Mihaltcheva S."/>
            <person name="Morgado L.N."/>
            <person name="Niskanen T."/>
            <person name="Noordeloos M.E."/>
            <person name="Ohm R.A."/>
            <person name="Ortiz-Santana B."/>
            <person name="Ovrebo C."/>
            <person name="Racz N."/>
            <person name="Riley R."/>
            <person name="Savchenko A."/>
            <person name="Shiryaev A."/>
            <person name="Soop K."/>
            <person name="Spirin V."/>
            <person name="Szebenyi C."/>
            <person name="Tomsovsky M."/>
            <person name="Tulloss R.E."/>
            <person name="Uehling J."/>
            <person name="Grigoriev I.V."/>
            <person name="Vagvolgyi C."/>
            <person name="Papp T."/>
            <person name="Martin F.M."/>
            <person name="Miettinen O."/>
            <person name="Hibbett D.S."/>
            <person name="Nagy L.G."/>
        </authorList>
    </citation>
    <scope>NUCLEOTIDE SEQUENCE [LARGE SCALE GENOMIC DNA]</scope>
    <source>
        <strain evidence="4 5">FP101781</strain>
    </source>
</reference>
<comment type="caution">
    <text evidence="4">The sequence shown here is derived from an EMBL/GenBank/DDBJ whole genome shotgun (WGS) entry which is preliminary data.</text>
</comment>
<accession>A0A4Y7TAQ8</accession>
<evidence type="ECO:0000259" key="3">
    <source>
        <dbReference type="Pfam" id="PF07859"/>
    </source>
</evidence>
<dbReference type="AlphaFoldDB" id="A0A4Y7TAQ8"/>
<dbReference type="InterPro" id="IPR013094">
    <property type="entry name" value="AB_hydrolase_3"/>
</dbReference>
<dbReference type="STRING" id="71717.A0A4Y7TAQ8"/>
<sequence length="325" mass="35808">MAVAQARLLGIPYTADSGNPQLQFDVYFYPQALQRGGDAGANEIPRGGKGLGFLVFVHGGAWRSEDKADHASLARRLCEQTGWPVLVPNYRLTSTTRTADPNAMFRHPGHTEDTLAFLEFITNEWTPPIEAGIDAQSISVVLIGHSCSAHMLCSIFLDSSAATPTLTPSPQLAKAVKGIAMSEGIYDLDLLVQTFPKYSEWFIDDAFGARGDGKDYAQYDVTRYQLREGSTDSSTDPISWLLLHSTGDTLIDTPQSQKMYDHLLKLYDRTPPDEPQSNRSDAQNVQTTVDRDFTTLTNEHDDILRGDGSYVKLVGEFVASVEARL</sequence>
<dbReference type="PANTHER" id="PTHR48081">
    <property type="entry name" value="AB HYDROLASE SUPERFAMILY PROTEIN C4A8.06C"/>
    <property type="match status" value="1"/>
</dbReference>
<evidence type="ECO:0000313" key="5">
    <source>
        <dbReference type="Proteomes" id="UP000298030"/>
    </source>
</evidence>
<proteinExistence type="predicted"/>
<dbReference type="Gene3D" id="3.40.50.1820">
    <property type="entry name" value="alpha/beta hydrolase"/>
    <property type="match status" value="1"/>
</dbReference>
<dbReference type="EMBL" id="QPFP01000019">
    <property type="protein sequence ID" value="TEB31256.1"/>
    <property type="molecule type" value="Genomic_DNA"/>
</dbReference>
<feature type="domain" description="Alpha/beta hydrolase fold-3" evidence="3">
    <location>
        <begin position="54"/>
        <end position="161"/>
    </location>
</feature>
<dbReference type="Pfam" id="PF07859">
    <property type="entry name" value="Abhydrolase_3"/>
    <property type="match status" value="1"/>
</dbReference>
<dbReference type="InterPro" id="IPR050300">
    <property type="entry name" value="GDXG_lipolytic_enzyme"/>
</dbReference>
<dbReference type="GO" id="GO:0016787">
    <property type="term" value="F:hydrolase activity"/>
    <property type="evidence" value="ECO:0007669"/>
    <property type="project" value="UniProtKB-KW"/>
</dbReference>
<keyword evidence="1 4" id="KW-0378">Hydrolase</keyword>
<gene>
    <name evidence="4" type="ORF">FA13DRAFT_1687944</name>
</gene>
<evidence type="ECO:0000313" key="4">
    <source>
        <dbReference type="EMBL" id="TEB31256.1"/>
    </source>
</evidence>
<dbReference type="SUPFAM" id="SSF53474">
    <property type="entry name" value="alpha/beta-Hydrolases"/>
    <property type="match status" value="1"/>
</dbReference>
<evidence type="ECO:0000256" key="2">
    <source>
        <dbReference type="SAM" id="MobiDB-lite"/>
    </source>
</evidence>
<dbReference type="PANTHER" id="PTHR48081:SF33">
    <property type="entry name" value="KYNURENINE FORMAMIDASE"/>
    <property type="match status" value="1"/>
</dbReference>